<reference evidence="2" key="1">
    <citation type="journal article" date="2025" name="Foods">
        <title>Unveiling the Microbial Signatures of Arabica Coffee Cherries: Insights into Ripeness Specific Diversity, Functional Traits, and Implications for Quality and Safety.</title>
        <authorList>
            <consortium name="RefSeq"/>
            <person name="Tenea G.N."/>
            <person name="Cifuentes V."/>
            <person name="Reyes P."/>
            <person name="Cevallos-Vallejos M."/>
        </authorList>
    </citation>
    <scope>NUCLEOTIDE SEQUENCE [LARGE SCALE GENOMIC DNA]</scope>
</reference>
<evidence type="ECO:0000313" key="3">
    <source>
        <dbReference type="RefSeq" id="XP_027093242.1"/>
    </source>
</evidence>
<reference evidence="3" key="2">
    <citation type="submission" date="2025-08" db="UniProtKB">
        <authorList>
            <consortium name="RefSeq"/>
        </authorList>
    </citation>
    <scope>IDENTIFICATION</scope>
    <source>
        <tissue evidence="3">Leaves</tissue>
    </source>
</reference>
<dbReference type="RefSeq" id="XP_027093242.1">
    <property type="nucleotide sequence ID" value="XM_027237441.2"/>
</dbReference>
<organism evidence="2 3">
    <name type="scientific">Coffea arabica</name>
    <name type="common">Arabian coffee</name>
    <dbReference type="NCBI Taxonomy" id="13443"/>
    <lineage>
        <taxon>Eukaryota</taxon>
        <taxon>Viridiplantae</taxon>
        <taxon>Streptophyta</taxon>
        <taxon>Embryophyta</taxon>
        <taxon>Tracheophyta</taxon>
        <taxon>Spermatophyta</taxon>
        <taxon>Magnoliopsida</taxon>
        <taxon>eudicotyledons</taxon>
        <taxon>Gunneridae</taxon>
        <taxon>Pentapetalae</taxon>
        <taxon>asterids</taxon>
        <taxon>lamiids</taxon>
        <taxon>Gentianales</taxon>
        <taxon>Rubiaceae</taxon>
        <taxon>Ixoroideae</taxon>
        <taxon>Gardenieae complex</taxon>
        <taxon>Bertiereae - Coffeeae clade</taxon>
        <taxon>Coffeeae</taxon>
        <taxon>Coffea</taxon>
    </lineage>
</organism>
<evidence type="ECO:0000313" key="2">
    <source>
        <dbReference type="Proteomes" id="UP001652660"/>
    </source>
</evidence>
<protein>
    <submittedName>
        <fullName evidence="3">Uncharacterized protein isoform X1</fullName>
    </submittedName>
</protein>
<name>A0A6P6UUC6_COFAR</name>
<accession>A0A6P6UUC6</accession>
<dbReference type="GeneID" id="113713662"/>
<evidence type="ECO:0000256" key="1">
    <source>
        <dbReference type="SAM" id="MobiDB-lite"/>
    </source>
</evidence>
<gene>
    <name evidence="3" type="primary">LOC113713662</name>
</gene>
<sequence length="114" mass="13158">MNGDSSDRGGEESRWSGKEEEKRGRKSSLLSVLASAGDSAQKRHFSLQQICPRDMEPVIDNLRSRLSHEIWQSCRDVKVPVVRDPGRFWKLKAGCLLMFSFWIVFEYYNLFCGL</sequence>
<dbReference type="AlphaFoldDB" id="A0A6P6UUC6"/>
<keyword evidence="2" id="KW-1185">Reference proteome</keyword>
<feature type="region of interest" description="Disordered" evidence="1">
    <location>
        <begin position="1"/>
        <end position="40"/>
    </location>
</feature>
<dbReference type="Proteomes" id="UP001652660">
    <property type="component" value="Chromosome 10c"/>
</dbReference>
<feature type="compositionally biased region" description="Basic and acidic residues" evidence="1">
    <location>
        <begin position="1"/>
        <end position="23"/>
    </location>
</feature>
<proteinExistence type="predicted"/>